<sequence>MRLLKQIWQRVRQLSGDDAYERYLAHYAEHHAYLPDAPPPLGRAAFFKQWQDQKWTGVKRCC</sequence>
<accession>A0ABW3GJF6</accession>
<dbReference type="RefSeq" id="WP_379074640.1">
    <property type="nucleotide sequence ID" value="NZ_JBHTJW010000002.1"/>
</dbReference>
<reference evidence="2" key="1">
    <citation type="journal article" date="2019" name="Int. J. Syst. Evol. Microbiol.">
        <title>The Global Catalogue of Microorganisms (GCM) 10K type strain sequencing project: providing services to taxonomists for standard genome sequencing and annotation.</title>
        <authorList>
            <consortium name="The Broad Institute Genomics Platform"/>
            <consortium name="The Broad Institute Genome Sequencing Center for Infectious Disease"/>
            <person name="Wu L."/>
            <person name="Ma J."/>
        </authorList>
    </citation>
    <scope>NUCLEOTIDE SEQUENCE [LARGE SCALE GENOMIC DNA]</scope>
    <source>
        <strain evidence="2">CCUG 59685</strain>
    </source>
</reference>
<evidence type="ECO:0000313" key="1">
    <source>
        <dbReference type="EMBL" id="MFD0929225.1"/>
    </source>
</evidence>
<gene>
    <name evidence="1" type="ORF">ACFQ1T_05480</name>
</gene>
<dbReference type="InterPro" id="IPR007423">
    <property type="entry name" value="Sel_put"/>
</dbReference>
<comment type="caution">
    <text evidence="1">The sequence shown here is derived from an EMBL/GenBank/DDBJ whole genome shotgun (WGS) entry which is preliminary data.</text>
</comment>
<proteinExistence type="predicted"/>
<protein>
    <submittedName>
        <fullName evidence="1">YbdD/YjiX family protein</fullName>
    </submittedName>
</protein>
<dbReference type="Pfam" id="PF04328">
    <property type="entry name" value="Sel_put"/>
    <property type="match status" value="1"/>
</dbReference>
<organism evidence="1 2">
    <name type="scientific">Methylophilus glucosoxydans</name>
    <dbReference type="NCBI Taxonomy" id="752553"/>
    <lineage>
        <taxon>Bacteria</taxon>
        <taxon>Pseudomonadati</taxon>
        <taxon>Pseudomonadota</taxon>
        <taxon>Betaproteobacteria</taxon>
        <taxon>Nitrosomonadales</taxon>
        <taxon>Methylophilaceae</taxon>
        <taxon>Methylophilus</taxon>
    </lineage>
</organism>
<keyword evidence="2" id="KW-1185">Reference proteome</keyword>
<dbReference type="Proteomes" id="UP001597106">
    <property type="component" value="Unassembled WGS sequence"/>
</dbReference>
<evidence type="ECO:0000313" key="2">
    <source>
        <dbReference type="Proteomes" id="UP001597106"/>
    </source>
</evidence>
<name>A0ABW3GJF6_9PROT</name>
<dbReference type="EMBL" id="JBHTJW010000002">
    <property type="protein sequence ID" value="MFD0929225.1"/>
    <property type="molecule type" value="Genomic_DNA"/>
</dbReference>